<organism evidence="1 2">
    <name type="scientific">Corynebacterium callunae DSM 20147</name>
    <dbReference type="NCBI Taxonomy" id="1121353"/>
    <lineage>
        <taxon>Bacteria</taxon>
        <taxon>Bacillati</taxon>
        <taxon>Actinomycetota</taxon>
        <taxon>Actinomycetes</taxon>
        <taxon>Mycobacteriales</taxon>
        <taxon>Corynebacteriaceae</taxon>
        <taxon>Corynebacterium</taxon>
    </lineage>
</organism>
<evidence type="ECO:0000313" key="2">
    <source>
        <dbReference type="Proteomes" id="UP000011760"/>
    </source>
</evidence>
<keyword evidence="2" id="KW-1185">Reference proteome</keyword>
<dbReference type="Proteomes" id="UP000011760">
    <property type="component" value="Chromosome"/>
</dbReference>
<gene>
    <name evidence="1" type="ORF">H924_07120</name>
</gene>
<sequence length="558" mass="58412">MAKKLISYDDTKPGTGLPDAVEERLGEVYATTTAPPPGTILGQNLATATGWTLPASWSGTYDTGFSYSGPLSGESLTWAIPALTTGETYVLEFTLSPYRVNNTFPGEISVSIAGVSLDPIYKSLRLDTQTYQIGFTPKTSDPLKITPLTSNQTQVTGVKLYQVVGALPPTMALKDAQGETDTHVRTAGSSLFVGRRAGEEHSGSDSIGIGRAVMMRDVSGFFNVAIGTEALRDSRRVSRNVAIGHQALMRNRGGDRNVAVGPFAGHNIISGRENVIMGVDCLWQGEGSRNIAIGMYAMDKADGANDTIAIGRRAASFATSGAWNIAIGDDTMQATNPGSGNVAVGRGTLSKNAGYDHNVAVGNYAARENSGIYNVAVGAEALHGAVGANATETIAIGYRAGYSITTARRNTLVGHQAGREITTGSTNIVMGNLAAPTLASGANNVLIGYDVARGKVSGDNCIIVGGVPYSENPDVTGWLNIANTIYGRRSEKNVGIGVEYPAAHLHIMASSGAPGSAPLRFSPGPLMDTALSGNMEYDGTDLYFTIGNVRKKIAFQTT</sequence>
<reference evidence="1 2" key="1">
    <citation type="submission" date="2013-02" db="EMBL/GenBank/DDBJ databases">
        <title>The complete genome sequence of Corynebacterium callunae DSM 20147.</title>
        <authorList>
            <person name="Ruckert C."/>
            <person name="Albersmeier A."/>
            <person name="Kalinowski J."/>
        </authorList>
    </citation>
    <scope>NUCLEOTIDE SEQUENCE [LARGE SCALE GENOMIC DNA]</scope>
    <source>
        <strain evidence="1 2">DSM 20147</strain>
    </source>
</reference>
<proteinExistence type="predicted"/>
<evidence type="ECO:0000313" key="1">
    <source>
        <dbReference type="EMBL" id="AGG66866.1"/>
    </source>
</evidence>
<protein>
    <recommendedName>
        <fullName evidence="3">Trimeric autotransporter adhesin YadA-like head domain-containing protein</fullName>
    </recommendedName>
</protein>
<evidence type="ECO:0008006" key="3">
    <source>
        <dbReference type="Google" id="ProtNLM"/>
    </source>
</evidence>
<dbReference type="KEGG" id="ccn:H924_07120"/>
<dbReference type="HOGENOM" id="CLU_488103_0_0_11"/>
<accession>M1TRE1</accession>
<dbReference type="AlphaFoldDB" id="M1TRE1"/>
<dbReference type="STRING" id="1121353.H924_07120"/>
<dbReference type="eggNOG" id="COG5295">
    <property type="taxonomic scope" value="Bacteria"/>
</dbReference>
<name>M1TRE1_9CORY</name>
<dbReference type="EMBL" id="CP004354">
    <property type="protein sequence ID" value="AGG66866.1"/>
    <property type="molecule type" value="Genomic_DNA"/>
</dbReference>
<dbReference type="PATRIC" id="fig|1121353.3.peg.1451"/>